<evidence type="ECO:0000256" key="3">
    <source>
        <dbReference type="ARBA" id="ARBA00022989"/>
    </source>
</evidence>
<feature type="transmembrane region" description="Helical" evidence="5">
    <location>
        <begin position="36"/>
        <end position="53"/>
    </location>
</feature>
<accession>A0A381YDB0</accession>
<keyword evidence="3 5" id="KW-1133">Transmembrane helix</keyword>
<sequence length="232" mass="24971">MESTDPASVAPEGVSPSVRRALTLPRPRWRGTMHRTAIPLTITAGVVLVLHGSGPSDRVGAGVFVLGALFMFTASGLVHLRRWSVPVYETLFRVDHAAIFVFIAASATPVAITGLEGTSGRILFWALWVGALLGVLVRVLPFHPPKGLMNTLYLSLGWVPIFVAPALITQLDVAVLVLIAVEGLLYTAGALMLGARWPDFAPRHFGYHEVWHTVVTTAVGVHFVAVWLILGT</sequence>
<feature type="transmembrane region" description="Helical" evidence="5">
    <location>
        <begin position="174"/>
        <end position="198"/>
    </location>
</feature>
<dbReference type="GO" id="GO:0016020">
    <property type="term" value="C:membrane"/>
    <property type="evidence" value="ECO:0007669"/>
    <property type="project" value="UniProtKB-SubCell"/>
</dbReference>
<protein>
    <recommendedName>
        <fullName evidence="7">Hemolysin III family channel protein</fullName>
    </recommendedName>
</protein>
<gene>
    <name evidence="6" type="ORF">METZ01_LOCUS127261</name>
</gene>
<dbReference type="InterPro" id="IPR004254">
    <property type="entry name" value="AdipoR/HlyIII-related"/>
</dbReference>
<keyword evidence="2 5" id="KW-0812">Transmembrane</keyword>
<name>A0A381YDB0_9ZZZZ</name>
<keyword evidence="4 5" id="KW-0472">Membrane</keyword>
<dbReference type="PANTHER" id="PTHR20855:SF3">
    <property type="entry name" value="LD03007P"/>
    <property type="match status" value="1"/>
</dbReference>
<comment type="subcellular location">
    <subcellularLocation>
        <location evidence="1">Membrane</location>
        <topology evidence="1">Multi-pass membrane protein</topology>
    </subcellularLocation>
</comment>
<evidence type="ECO:0008006" key="7">
    <source>
        <dbReference type="Google" id="ProtNLM"/>
    </source>
</evidence>
<evidence type="ECO:0000313" key="6">
    <source>
        <dbReference type="EMBL" id="SVA74407.1"/>
    </source>
</evidence>
<feature type="transmembrane region" description="Helical" evidence="5">
    <location>
        <begin position="210"/>
        <end position="230"/>
    </location>
</feature>
<evidence type="ECO:0000256" key="4">
    <source>
        <dbReference type="ARBA" id="ARBA00023136"/>
    </source>
</evidence>
<dbReference type="PANTHER" id="PTHR20855">
    <property type="entry name" value="ADIPOR/PROGESTIN RECEPTOR-RELATED"/>
    <property type="match status" value="1"/>
</dbReference>
<dbReference type="EMBL" id="UINC01017839">
    <property type="protein sequence ID" value="SVA74407.1"/>
    <property type="molecule type" value="Genomic_DNA"/>
</dbReference>
<feature type="transmembrane region" description="Helical" evidence="5">
    <location>
        <begin position="59"/>
        <end position="78"/>
    </location>
</feature>
<evidence type="ECO:0000256" key="5">
    <source>
        <dbReference type="SAM" id="Phobius"/>
    </source>
</evidence>
<dbReference type="AlphaFoldDB" id="A0A381YDB0"/>
<organism evidence="6">
    <name type="scientific">marine metagenome</name>
    <dbReference type="NCBI Taxonomy" id="408172"/>
    <lineage>
        <taxon>unclassified sequences</taxon>
        <taxon>metagenomes</taxon>
        <taxon>ecological metagenomes</taxon>
    </lineage>
</organism>
<evidence type="ECO:0000256" key="1">
    <source>
        <dbReference type="ARBA" id="ARBA00004141"/>
    </source>
</evidence>
<proteinExistence type="predicted"/>
<feature type="transmembrane region" description="Helical" evidence="5">
    <location>
        <begin position="152"/>
        <end position="168"/>
    </location>
</feature>
<reference evidence="6" key="1">
    <citation type="submission" date="2018-05" db="EMBL/GenBank/DDBJ databases">
        <authorList>
            <person name="Lanie J.A."/>
            <person name="Ng W.-L."/>
            <person name="Kazmierczak K.M."/>
            <person name="Andrzejewski T.M."/>
            <person name="Davidsen T.M."/>
            <person name="Wayne K.J."/>
            <person name="Tettelin H."/>
            <person name="Glass J.I."/>
            <person name="Rusch D."/>
            <person name="Podicherti R."/>
            <person name="Tsui H.-C.T."/>
            <person name="Winkler M.E."/>
        </authorList>
    </citation>
    <scope>NUCLEOTIDE SEQUENCE</scope>
</reference>
<feature type="transmembrane region" description="Helical" evidence="5">
    <location>
        <begin position="90"/>
        <end position="110"/>
    </location>
</feature>
<dbReference type="Pfam" id="PF03006">
    <property type="entry name" value="HlyIII"/>
    <property type="match status" value="1"/>
</dbReference>
<evidence type="ECO:0000256" key="2">
    <source>
        <dbReference type="ARBA" id="ARBA00022692"/>
    </source>
</evidence>
<feature type="transmembrane region" description="Helical" evidence="5">
    <location>
        <begin position="122"/>
        <end position="140"/>
    </location>
</feature>